<protein>
    <submittedName>
        <fullName evidence="1">Uncharacterized protein</fullName>
    </submittedName>
</protein>
<dbReference type="PANTHER" id="PTHR32133">
    <property type="entry name" value="OS07G0120400 PROTEIN"/>
    <property type="match status" value="1"/>
</dbReference>
<accession>A0A1E5UL70</accession>
<comment type="caution">
    <text evidence="1">The sequence shown here is derived from an EMBL/GenBank/DDBJ whole genome shotgun (WGS) entry which is preliminary data.</text>
</comment>
<evidence type="ECO:0000313" key="1">
    <source>
        <dbReference type="EMBL" id="OEL13555.1"/>
    </source>
</evidence>
<sequence>MSRFVPTGPFRASGVDLGYCRALDSRHGHVLLNRVTDRFGPFEDVLLVWNPITSKVPELPKLPRYPSKSWSAAVLCAAAAGACDHRVCNRGPFCVVFASTDELGIFFCVYSSETRAWSEPASYVNPHPDDYLGSCWGMHSTSISHSATESSGMTWVGPVREARWVQRMVIKLKMLRPADADHVVSPCLIGNIDGAIFFTWLIEGGAVFAADLKSDKVVELKKLRIGDMGVFAIVPYRSYCTPVLKISSKGGGAGPSGSA</sequence>
<dbReference type="PANTHER" id="PTHR32133:SF386">
    <property type="entry name" value="F-BOX DOMAIN-CONTAINING PROTEIN"/>
    <property type="match status" value="1"/>
</dbReference>
<gene>
    <name evidence="1" type="ORF">BAE44_0025427</name>
</gene>
<proteinExistence type="predicted"/>
<dbReference type="EMBL" id="LWDX02072984">
    <property type="protein sequence ID" value="OEL13555.1"/>
    <property type="molecule type" value="Genomic_DNA"/>
</dbReference>
<reference evidence="1 2" key="1">
    <citation type="submission" date="2016-09" db="EMBL/GenBank/DDBJ databases">
        <title>The draft genome of Dichanthelium oligosanthes: A C3 panicoid grass species.</title>
        <authorList>
            <person name="Studer A.J."/>
            <person name="Schnable J.C."/>
            <person name="Brutnell T.P."/>
        </authorList>
    </citation>
    <scope>NUCLEOTIDE SEQUENCE [LARGE SCALE GENOMIC DNA]</scope>
    <source>
        <strain evidence="2">cv. Kellogg 1175</strain>
        <tissue evidence="1">Leaf</tissue>
    </source>
</reference>
<name>A0A1E5UL70_9POAL</name>
<evidence type="ECO:0000313" key="2">
    <source>
        <dbReference type="Proteomes" id="UP000095767"/>
    </source>
</evidence>
<organism evidence="1 2">
    <name type="scientific">Dichanthelium oligosanthes</name>
    <dbReference type="NCBI Taxonomy" id="888268"/>
    <lineage>
        <taxon>Eukaryota</taxon>
        <taxon>Viridiplantae</taxon>
        <taxon>Streptophyta</taxon>
        <taxon>Embryophyta</taxon>
        <taxon>Tracheophyta</taxon>
        <taxon>Spermatophyta</taxon>
        <taxon>Magnoliopsida</taxon>
        <taxon>Liliopsida</taxon>
        <taxon>Poales</taxon>
        <taxon>Poaceae</taxon>
        <taxon>PACMAD clade</taxon>
        <taxon>Panicoideae</taxon>
        <taxon>Panicodae</taxon>
        <taxon>Paniceae</taxon>
        <taxon>Dichantheliinae</taxon>
        <taxon>Dichanthelium</taxon>
    </lineage>
</organism>
<dbReference type="Proteomes" id="UP000095767">
    <property type="component" value="Unassembled WGS sequence"/>
</dbReference>
<dbReference type="AlphaFoldDB" id="A0A1E5UL70"/>
<keyword evidence="2" id="KW-1185">Reference proteome</keyword>